<dbReference type="InterPro" id="IPR000742">
    <property type="entry name" value="EGF"/>
</dbReference>
<feature type="disulfide bond" evidence="1">
    <location>
        <begin position="138"/>
        <end position="147"/>
    </location>
</feature>
<evidence type="ECO:0000313" key="4">
    <source>
        <dbReference type="Proteomes" id="UP000650467"/>
    </source>
</evidence>
<protein>
    <recommendedName>
        <fullName evidence="2">EGF-like domain-containing protein</fullName>
    </recommendedName>
</protein>
<comment type="caution">
    <text evidence="1">Lacks conserved residue(s) required for the propagation of feature annotation.</text>
</comment>
<feature type="domain" description="EGF-like" evidence="2">
    <location>
        <begin position="109"/>
        <end position="148"/>
    </location>
</feature>
<proteinExistence type="predicted"/>
<keyword evidence="1" id="KW-0245">EGF-like domain</keyword>
<organism evidence="3 4">
    <name type="scientific">Chlamydomonas incerta</name>
    <dbReference type="NCBI Taxonomy" id="51695"/>
    <lineage>
        <taxon>Eukaryota</taxon>
        <taxon>Viridiplantae</taxon>
        <taxon>Chlorophyta</taxon>
        <taxon>core chlorophytes</taxon>
        <taxon>Chlorophyceae</taxon>
        <taxon>CS clade</taxon>
        <taxon>Chlamydomonadales</taxon>
        <taxon>Chlamydomonadaceae</taxon>
        <taxon>Chlamydomonas</taxon>
    </lineage>
</organism>
<gene>
    <name evidence="3" type="ORF">HXX76_014260</name>
</gene>
<dbReference type="Proteomes" id="UP000650467">
    <property type="component" value="Unassembled WGS sequence"/>
</dbReference>
<sequence length="282" mass="29325">MAPRCFSSRPGAIPWSYACSCPDINDHYPGGNYPGSFTFDDATKTCVDATSSPKCEYGTFRYNGACVDDPCFDANYNSPCSANQVCSAAADGASYTCTCRGQMVSGVCKINPCMATPCPVAGSTCSPSFDFTTQTCFCPEGSSDGSCAIKGSCTGTTADAPSFIRPSSGSPPTSTSAYNVKYKTHIFKALVSGSVALRVDALNNGWDTFLFLYNAPFNPAAQLTNIIIGNDDLAGAGRNSGFTVNLVAGNVYVLVVTGYMSTNSGTYTISSNPNASTVGICV</sequence>
<name>A0A835SLX5_CHLIN</name>
<reference evidence="3" key="1">
    <citation type="journal article" date="2020" name="bioRxiv">
        <title>Comparative genomics of Chlamydomonas.</title>
        <authorList>
            <person name="Craig R.J."/>
            <person name="Hasan A.R."/>
            <person name="Ness R.W."/>
            <person name="Keightley P.D."/>
        </authorList>
    </citation>
    <scope>NUCLEOTIDE SEQUENCE</scope>
    <source>
        <strain evidence="3">SAG 7.73</strain>
    </source>
</reference>
<dbReference type="PROSITE" id="PS50026">
    <property type="entry name" value="EGF_3"/>
    <property type="match status" value="1"/>
</dbReference>
<comment type="caution">
    <text evidence="3">The sequence shown here is derived from an EMBL/GenBank/DDBJ whole genome shotgun (WGS) entry which is preliminary data.</text>
</comment>
<accession>A0A835SLX5</accession>
<dbReference type="AlphaFoldDB" id="A0A835SLX5"/>
<dbReference type="EMBL" id="JAEHOC010000062">
    <property type="protein sequence ID" value="KAG2424684.1"/>
    <property type="molecule type" value="Genomic_DNA"/>
</dbReference>
<keyword evidence="4" id="KW-1185">Reference proteome</keyword>
<evidence type="ECO:0000259" key="2">
    <source>
        <dbReference type="PROSITE" id="PS50026"/>
    </source>
</evidence>
<keyword evidence="1" id="KW-1015">Disulfide bond</keyword>
<evidence type="ECO:0000313" key="3">
    <source>
        <dbReference type="EMBL" id="KAG2424684.1"/>
    </source>
</evidence>
<evidence type="ECO:0000256" key="1">
    <source>
        <dbReference type="PROSITE-ProRule" id="PRU00076"/>
    </source>
</evidence>